<evidence type="ECO:0000313" key="4">
    <source>
        <dbReference type="EMBL" id="EHI56947.1"/>
    </source>
</evidence>
<dbReference type="RefSeq" id="WP_006783139.1">
    <property type="nucleotide sequence ID" value="NZ_CP040506.1"/>
</dbReference>
<evidence type="ECO:0000256" key="3">
    <source>
        <dbReference type="SAM" id="Coils"/>
    </source>
</evidence>
<reference evidence="4 5" key="1">
    <citation type="submission" date="2011-08" db="EMBL/GenBank/DDBJ databases">
        <title>The Genome Sequence of Clostridium hathewayi WAL-18680.</title>
        <authorList>
            <consortium name="The Broad Institute Genome Sequencing Platform"/>
            <person name="Earl A."/>
            <person name="Ward D."/>
            <person name="Feldgarden M."/>
            <person name="Gevers D."/>
            <person name="Finegold S.M."/>
            <person name="Summanen P.H."/>
            <person name="Molitoris D.R."/>
            <person name="Song M."/>
            <person name="Daigneault M."/>
            <person name="Allen-Vercoe E."/>
            <person name="Young S.K."/>
            <person name="Zeng Q."/>
            <person name="Gargeya S."/>
            <person name="Fitzgerald M."/>
            <person name="Haas B."/>
            <person name="Abouelleil A."/>
            <person name="Alvarado L."/>
            <person name="Arachchi H.M."/>
            <person name="Berlin A."/>
            <person name="Brown A."/>
            <person name="Chapman S.B."/>
            <person name="Chen Z."/>
            <person name="Dunbar C."/>
            <person name="Freedman E."/>
            <person name="Gearin G."/>
            <person name="Gellesch M."/>
            <person name="Goldberg J."/>
            <person name="Griggs A."/>
            <person name="Gujja S."/>
            <person name="Heiman D."/>
            <person name="Howarth C."/>
            <person name="Larson L."/>
            <person name="Lui A."/>
            <person name="MacDonald P.J.P."/>
            <person name="Montmayeur A."/>
            <person name="Murphy C."/>
            <person name="Neiman D."/>
            <person name="Pearson M."/>
            <person name="Priest M."/>
            <person name="Roberts A."/>
            <person name="Saif S."/>
            <person name="Shea T."/>
            <person name="Shenoy N."/>
            <person name="Sisk P."/>
            <person name="Stolte C."/>
            <person name="Sykes S."/>
            <person name="Wortman J."/>
            <person name="Nusbaum C."/>
            <person name="Birren B."/>
        </authorList>
    </citation>
    <scope>NUCLEOTIDE SEQUENCE [LARGE SCALE GENOMIC DNA]</scope>
    <source>
        <strain evidence="4 5">WAL-18680</strain>
    </source>
</reference>
<keyword evidence="5" id="KW-1185">Reference proteome</keyword>
<protein>
    <recommendedName>
        <fullName evidence="6">Toxic anion resistance protein</fullName>
    </recommendedName>
</protein>
<accession>G5INS3</accession>
<sequence length="403" mass="45099">MNQDNNNTATPVLTLEPFVTEAAGSQEAALKEPQAPDMDIWTTAQQNTRIQETATTTPAPEPTVVLTPEEQKMVDDFAAQIDLKDSNMVLQYGAGAQKKIADFSEGALNHVKTKDLGEIGDMLTGVVKELKSFEPEEESKGFFGLFKRSSDKLDNMRAKYDKAKTNVDRICKVLENHQIQLLKDIAVLDKMYELNTNYFKELSMYILAGKKRLEQAQTVELPALARKAEQTGQPEDAQAANDMASLCGRFEKKIHDLELTRMVSLQMAPQIRLVQSNDTLISEKIQSTIVNTIPLWKSQMVLAVGVNHSSQAAKAQREVTDMTNELLRKNAEVLKTATIETAKESERGIVDIETLKTTNQSLITTLDEVVKIQTEGREKRRAAEQELARMEGELKQKLLEMSR</sequence>
<evidence type="ECO:0000256" key="1">
    <source>
        <dbReference type="ARBA" id="ARBA00005541"/>
    </source>
</evidence>
<dbReference type="EMBL" id="ADLN01000128">
    <property type="protein sequence ID" value="EHI56947.1"/>
    <property type="molecule type" value="Genomic_DNA"/>
</dbReference>
<dbReference type="PIRSF" id="PIRSF026508">
    <property type="entry name" value="TelA"/>
    <property type="match status" value="1"/>
</dbReference>
<keyword evidence="3" id="KW-0175">Coiled coil</keyword>
<comment type="similarity">
    <text evidence="1 2">Belongs to the TelA family.</text>
</comment>
<evidence type="ECO:0000313" key="5">
    <source>
        <dbReference type="Proteomes" id="UP000005384"/>
    </source>
</evidence>
<dbReference type="AlphaFoldDB" id="G5INS3"/>
<dbReference type="PANTHER" id="PTHR38432">
    <property type="entry name" value="TELA-LIKE PROTEIN SAOUHSC_01408"/>
    <property type="match status" value="1"/>
</dbReference>
<dbReference type="HOGENOM" id="CLU_032111_0_0_9"/>
<dbReference type="InterPro" id="IPR008863">
    <property type="entry name" value="Toxic_anion-R_TelA"/>
</dbReference>
<proteinExistence type="inferred from homology"/>
<dbReference type="Pfam" id="PF05816">
    <property type="entry name" value="TelA"/>
    <property type="match status" value="1"/>
</dbReference>
<name>G5INS3_9FIRM</name>
<comment type="caution">
    <text evidence="4">The sequence shown here is derived from an EMBL/GenBank/DDBJ whole genome shotgun (WGS) entry which is preliminary data.</text>
</comment>
<dbReference type="Proteomes" id="UP000005384">
    <property type="component" value="Unassembled WGS sequence"/>
</dbReference>
<organism evidence="4 5">
    <name type="scientific">Hungatella hathewayi WAL-18680</name>
    <dbReference type="NCBI Taxonomy" id="742737"/>
    <lineage>
        <taxon>Bacteria</taxon>
        <taxon>Bacillati</taxon>
        <taxon>Bacillota</taxon>
        <taxon>Clostridia</taxon>
        <taxon>Lachnospirales</taxon>
        <taxon>Lachnospiraceae</taxon>
        <taxon>Hungatella</taxon>
    </lineage>
</organism>
<gene>
    <name evidence="4" type="ORF">HMPREF9473_05151</name>
</gene>
<feature type="coiled-coil region" evidence="3">
    <location>
        <begin position="373"/>
        <end position="400"/>
    </location>
</feature>
<dbReference type="PANTHER" id="PTHR38432:SF1">
    <property type="entry name" value="TELA-LIKE PROTEIN SAOUHSC_01408"/>
    <property type="match status" value="1"/>
</dbReference>
<dbReference type="PATRIC" id="fig|742737.3.peg.5143"/>
<evidence type="ECO:0008006" key="6">
    <source>
        <dbReference type="Google" id="ProtNLM"/>
    </source>
</evidence>
<evidence type="ECO:0000256" key="2">
    <source>
        <dbReference type="PIRNR" id="PIRNR026508"/>
    </source>
</evidence>